<comment type="caution">
    <text evidence="7">The sequence shown here is derived from an EMBL/GenBank/DDBJ whole genome shotgun (WGS) entry which is preliminary data.</text>
</comment>
<dbReference type="SMART" id="SM00100">
    <property type="entry name" value="cNMP"/>
    <property type="match status" value="1"/>
</dbReference>
<keyword evidence="3 5" id="KW-1133">Transmembrane helix</keyword>
<evidence type="ECO:0000256" key="3">
    <source>
        <dbReference type="ARBA" id="ARBA00022989"/>
    </source>
</evidence>
<dbReference type="SUPFAM" id="SSF51206">
    <property type="entry name" value="cAMP-binding domain-like"/>
    <property type="match status" value="1"/>
</dbReference>
<dbReference type="AlphaFoldDB" id="A0A839UCC4"/>
<keyword evidence="8" id="KW-1185">Reference proteome</keyword>
<comment type="subcellular location">
    <subcellularLocation>
        <location evidence="1">Membrane</location>
    </subcellularLocation>
</comment>
<accession>A0A839UCC4</accession>
<dbReference type="InterPro" id="IPR010920">
    <property type="entry name" value="LSM_dom_sf"/>
</dbReference>
<dbReference type="RefSeq" id="WP_112530347.1">
    <property type="nucleotide sequence ID" value="NZ_JACHXN010000013.1"/>
</dbReference>
<dbReference type="PROSITE" id="PS50042">
    <property type="entry name" value="CNMP_BINDING_3"/>
    <property type="match status" value="1"/>
</dbReference>
<dbReference type="PIRSF" id="PIRSF026673">
    <property type="entry name" value="UCP026673_ion_chan"/>
    <property type="match status" value="1"/>
</dbReference>
<dbReference type="EMBL" id="JACHXN010000013">
    <property type="protein sequence ID" value="MBB3147554.1"/>
    <property type="molecule type" value="Genomic_DNA"/>
</dbReference>
<dbReference type="Pfam" id="PF00027">
    <property type="entry name" value="cNMP_binding"/>
    <property type="match status" value="1"/>
</dbReference>
<dbReference type="InterPro" id="IPR006685">
    <property type="entry name" value="MscS_channel_2nd"/>
</dbReference>
<keyword evidence="2 5" id="KW-0812">Transmembrane</keyword>
<reference evidence="7 8" key="1">
    <citation type="submission" date="2020-08" db="EMBL/GenBank/DDBJ databases">
        <title>Genomic Encyclopedia of Type Strains, Phase III (KMG-III): the genomes of soil and plant-associated and newly described type strains.</title>
        <authorList>
            <person name="Whitman W."/>
        </authorList>
    </citation>
    <scope>NUCLEOTIDE SEQUENCE [LARGE SCALE GENOMIC DNA]</scope>
    <source>
        <strain evidence="7 8">CECT 7015</strain>
    </source>
</reference>
<dbReference type="InterPro" id="IPR023408">
    <property type="entry name" value="MscS_beta-dom_sf"/>
</dbReference>
<feature type="transmembrane region" description="Helical" evidence="5">
    <location>
        <begin position="12"/>
        <end position="29"/>
    </location>
</feature>
<feature type="domain" description="Cyclic nucleotide-binding" evidence="6">
    <location>
        <begin position="344"/>
        <end position="446"/>
    </location>
</feature>
<organism evidence="7 8">
    <name type="scientific">Phyllobacterium trifolii</name>
    <dbReference type="NCBI Taxonomy" id="300193"/>
    <lineage>
        <taxon>Bacteria</taxon>
        <taxon>Pseudomonadati</taxon>
        <taxon>Pseudomonadota</taxon>
        <taxon>Alphaproteobacteria</taxon>
        <taxon>Hyphomicrobiales</taxon>
        <taxon>Phyllobacteriaceae</taxon>
        <taxon>Phyllobacterium</taxon>
    </lineage>
</organism>
<sequence>MTFFELITDPIIQAGTLAAVGAFVSRVALRNNPRLHLIFQVTFFIVLTTLLLYHGIVPYEAGPATASAVQQVFIGIAKVIWWINAAWALVGFARVFLIFERRPREGRLIQDLVVGIIYLGAVLSVVANVFSLPVGTLIATSGVLAIILGLALQSTLSDVFSGIALNLGRPYVIGDLIVLSDGTEGRVVETNWRATHLLNAKNDLVIVPNSDLAKARLINVSNPDRSHGVSLTVRFAATTAPGAVVDIMRAVLLSSTTILNVPEPSIQIKSLDGSAVELELSFRVADIALAGIAQNEIFDLIYRHSLAAGMPLATPIVQPASGAKTEPATSSRSSQMRLLDALPLFKTLTDDEKEVLAKSMSRRTFRKSDVIAEQGSEMKSLVIVRSGVLAVTREEGHRQLQLAKLAPGDYFGEASLLAGAGEPGTVRALASTVVYEIEKSTLAPLLHDRPSLVDELSLILCRRAEAEKHLFENSTEIAGIHAMPGLVKKIRHLFEISHVERTQ</sequence>
<evidence type="ECO:0000256" key="5">
    <source>
        <dbReference type="SAM" id="Phobius"/>
    </source>
</evidence>
<dbReference type="Gene3D" id="2.60.120.10">
    <property type="entry name" value="Jelly Rolls"/>
    <property type="match status" value="1"/>
</dbReference>
<dbReference type="CDD" id="cd00038">
    <property type="entry name" value="CAP_ED"/>
    <property type="match status" value="1"/>
</dbReference>
<dbReference type="SUPFAM" id="SSF50182">
    <property type="entry name" value="Sm-like ribonucleoproteins"/>
    <property type="match status" value="1"/>
</dbReference>
<evidence type="ECO:0000313" key="7">
    <source>
        <dbReference type="EMBL" id="MBB3147554.1"/>
    </source>
</evidence>
<evidence type="ECO:0000256" key="1">
    <source>
        <dbReference type="ARBA" id="ARBA00004370"/>
    </source>
</evidence>
<dbReference type="Gene3D" id="2.30.30.60">
    <property type="match status" value="1"/>
</dbReference>
<dbReference type="GO" id="GO:0016020">
    <property type="term" value="C:membrane"/>
    <property type="evidence" value="ECO:0007669"/>
    <property type="project" value="UniProtKB-SubCell"/>
</dbReference>
<name>A0A839UCC4_9HYPH</name>
<dbReference type="PANTHER" id="PTHR30566:SF5">
    <property type="entry name" value="MECHANOSENSITIVE ION CHANNEL PROTEIN 1, MITOCHONDRIAL-RELATED"/>
    <property type="match status" value="1"/>
</dbReference>
<dbReference type="Pfam" id="PF00924">
    <property type="entry name" value="MS_channel_2nd"/>
    <property type="match status" value="1"/>
</dbReference>
<evidence type="ECO:0000259" key="6">
    <source>
        <dbReference type="PROSITE" id="PS50042"/>
    </source>
</evidence>
<dbReference type="InterPro" id="IPR014710">
    <property type="entry name" value="RmlC-like_jellyroll"/>
</dbReference>
<keyword evidence="4 5" id="KW-0472">Membrane</keyword>
<dbReference type="InterPro" id="IPR000595">
    <property type="entry name" value="cNMP-bd_dom"/>
</dbReference>
<dbReference type="GO" id="GO:0008381">
    <property type="term" value="F:mechanosensitive monoatomic ion channel activity"/>
    <property type="evidence" value="ECO:0007669"/>
    <property type="project" value="UniProtKB-ARBA"/>
</dbReference>
<dbReference type="PANTHER" id="PTHR30566">
    <property type="entry name" value="YNAI-RELATED MECHANOSENSITIVE ION CHANNEL"/>
    <property type="match status" value="1"/>
</dbReference>
<gene>
    <name evidence="7" type="ORF">FHS21_003978</name>
</gene>
<evidence type="ECO:0000256" key="2">
    <source>
        <dbReference type="ARBA" id="ARBA00022692"/>
    </source>
</evidence>
<evidence type="ECO:0000256" key="4">
    <source>
        <dbReference type="ARBA" id="ARBA00023136"/>
    </source>
</evidence>
<proteinExistence type="predicted"/>
<dbReference type="Gene3D" id="1.10.287.1260">
    <property type="match status" value="1"/>
</dbReference>
<feature type="transmembrane region" description="Helical" evidence="5">
    <location>
        <begin position="41"/>
        <end position="59"/>
    </location>
</feature>
<dbReference type="InterPro" id="IPR016846">
    <property type="entry name" value="cNMP-bd_ion_channel"/>
</dbReference>
<dbReference type="InterPro" id="IPR018490">
    <property type="entry name" value="cNMP-bd_dom_sf"/>
</dbReference>
<dbReference type="Proteomes" id="UP000554520">
    <property type="component" value="Unassembled WGS sequence"/>
</dbReference>
<protein>
    <submittedName>
        <fullName evidence="7">Small-conductance mechanosensitive channel</fullName>
    </submittedName>
</protein>
<feature type="transmembrane region" description="Helical" evidence="5">
    <location>
        <begin position="79"/>
        <end position="99"/>
    </location>
</feature>
<evidence type="ECO:0000313" key="8">
    <source>
        <dbReference type="Proteomes" id="UP000554520"/>
    </source>
</evidence>
<feature type="transmembrane region" description="Helical" evidence="5">
    <location>
        <begin position="111"/>
        <end position="130"/>
    </location>
</feature>